<feature type="transmembrane region" description="Helical" evidence="8">
    <location>
        <begin position="104"/>
        <end position="121"/>
    </location>
</feature>
<sequence length="277" mass="29932">MAVNPCWQPFFYQCLQGESIMDYVLSSLGLAMNVSYLGYIALILFVALLLRAAIGFGDGLVAVPLLTLFIELREAVPLLIGLSTTISFMALWKDRHYLQAGSLKRTTIAALLGVPLGVLLLSLGNEQVVKGLLGILLISMACWKLLPNPGFQLKGDGWSYFFGGLAGMLGSAYALRGIVFTIYGGLRGWSQSQFKSTISGFYILSGVLIPVGYVSAGLITPRLVGFYLLFLPLAALATLVGNRLTGSMNAELFQKVIWLFLLFFGVVLAGRLLLAGF</sequence>
<comment type="similarity">
    <text evidence="2 8">Belongs to the 4-toluene sulfonate uptake permease (TSUP) (TC 2.A.102) family.</text>
</comment>
<evidence type="ECO:0000256" key="7">
    <source>
        <dbReference type="ARBA" id="ARBA00023136"/>
    </source>
</evidence>
<dbReference type="Pfam" id="PF01925">
    <property type="entry name" value="TauE"/>
    <property type="match status" value="1"/>
</dbReference>
<evidence type="ECO:0000313" key="10">
    <source>
        <dbReference type="Proteomes" id="UP000242757"/>
    </source>
</evidence>
<keyword evidence="4 8" id="KW-1003">Cell membrane</keyword>
<keyword evidence="5 8" id="KW-0812">Transmembrane</keyword>
<feature type="transmembrane region" description="Helical" evidence="8">
    <location>
        <begin position="198"/>
        <end position="219"/>
    </location>
</feature>
<feature type="transmembrane region" description="Helical" evidence="8">
    <location>
        <begin position="158"/>
        <end position="186"/>
    </location>
</feature>
<comment type="subcellular location">
    <subcellularLocation>
        <location evidence="1 8">Cell membrane</location>
        <topology evidence="1 8">Multi-pass membrane protein</topology>
    </subcellularLocation>
</comment>
<keyword evidence="7 8" id="KW-0472">Membrane</keyword>
<dbReference type="OrthoDB" id="9795324at2"/>
<evidence type="ECO:0000256" key="6">
    <source>
        <dbReference type="ARBA" id="ARBA00022989"/>
    </source>
</evidence>
<accession>A0A233RE57</accession>
<dbReference type="PANTHER" id="PTHR30269:SF37">
    <property type="entry name" value="MEMBRANE TRANSPORTER PROTEIN"/>
    <property type="match status" value="1"/>
</dbReference>
<evidence type="ECO:0000256" key="3">
    <source>
        <dbReference type="ARBA" id="ARBA00022448"/>
    </source>
</evidence>
<dbReference type="EMBL" id="NBIM01000003">
    <property type="protein sequence ID" value="OXY81676.1"/>
    <property type="molecule type" value="Genomic_DNA"/>
</dbReference>
<keyword evidence="6 8" id="KW-1133">Transmembrane helix</keyword>
<proteinExistence type="inferred from homology"/>
<feature type="transmembrane region" description="Helical" evidence="8">
    <location>
        <begin position="256"/>
        <end position="274"/>
    </location>
</feature>
<evidence type="ECO:0000256" key="5">
    <source>
        <dbReference type="ARBA" id="ARBA00022692"/>
    </source>
</evidence>
<dbReference type="Proteomes" id="UP000242757">
    <property type="component" value="Unassembled WGS sequence"/>
</dbReference>
<feature type="transmembrane region" description="Helical" evidence="8">
    <location>
        <begin position="128"/>
        <end position="146"/>
    </location>
</feature>
<keyword evidence="3" id="KW-0813">Transport</keyword>
<dbReference type="InterPro" id="IPR002781">
    <property type="entry name" value="TM_pro_TauE-like"/>
</dbReference>
<evidence type="ECO:0000256" key="4">
    <source>
        <dbReference type="ARBA" id="ARBA00022475"/>
    </source>
</evidence>
<gene>
    <name evidence="9" type="ORF">B6S08_11995</name>
</gene>
<keyword evidence="10" id="KW-1185">Reference proteome</keyword>
<dbReference type="GO" id="GO:0005886">
    <property type="term" value="C:plasma membrane"/>
    <property type="evidence" value="ECO:0007669"/>
    <property type="project" value="UniProtKB-SubCell"/>
</dbReference>
<comment type="caution">
    <text evidence="9">The sequence shown here is derived from an EMBL/GenBank/DDBJ whole genome shotgun (WGS) entry which is preliminary data.</text>
</comment>
<evidence type="ECO:0000313" key="9">
    <source>
        <dbReference type="EMBL" id="OXY81676.1"/>
    </source>
</evidence>
<evidence type="ECO:0000256" key="2">
    <source>
        <dbReference type="ARBA" id="ARBA00009142"/>
    </source>
</evidence>
<evidence type="ECO:0000256" key="8">
    <source>
        <dbReference type="RuleBase" id="RU363041"/>
    </source>
</evidence>
<dbReference type="PANTHER" id="PTHR30269">
    <property type="entry name" value="TRANSMEMBRANE PROTEIN YFCA"/>
    <property type="match status" value="1"/>
</dbReference>
<dbReference type="AlphaFoldDB" id="A0A233RE57"/>
<name>A0A233RE57_9GAMM</name>
<evidence type="ECO:0000256" key="1">
    <source>
        <dbReference type="ARBA" id="ARBA00004651"/>
    </source>
</evidence>
<protein>
    <recommendedName>
        <fullName evidence="8">Probable membrane transporter protein</fullName>
    </recommendedName>
</protein>
<feature type="transmembrane region" description="Helical" evidence="8">
    <location>
        <begin position="225"/>
        <end position="244"/>
    </location>
</feature>
<reference evidence="9 10" key="1">
    <citation type="submission" date="2017-08" db="EMBL/GenBank/DDBJ databases">
        <title>A Genome Sequence of Oceanimonas doudoroffii ATCC 27123T.</title>
        <authorList>
            <person name="Brennan M.A."/>
            <person name="Maclea K.S."/>
            <person name="Mcclelland W.D."/>
            <person name="Trachtenberg A.M."/>
        </authorList>
    </citation>
    <scope>NUCLEOTIDE SEQUENCE [LARGE SCALE GENOMIC DNA]</scope>
    <source>
        <strain evidence="9 10">ATCC 27123</strain>
    </source>
</reference>
<organism evidence="9 10">
    <name type="scientific">Oceanimonas doudoroffii</name>
    <dbReference type="NCBI Taxonomy" id="84158"/>
    <lineage>
        <taxon>Bacteria</taxon>
        <taxon>Pseudomonadati</taxon>
        <taxon>Pseudomonadota</taxon>
        <taxon>Gammaproteobacteria</taxon>
        <taxon>Aeromonadales</taxon>
        <taxon>Aeromonadaceae</taxon>
        <taxon>Oceanimonas</taxon>
    </lineage>
</organism>
<feature type="transmembrane region" description="Helical" evidence="8">
    <location>
        <begin position="36"/>
        <end position="63"/>
    </location>
</feature>
<feature type="transmembrane region" description="Helical" evidence="8">
    <location>
        <begin position="75"/>
        <end position="92"/>
    </location>
</feature>
<dbReference type="InterPro" id="IPR052017">
    <property type="entry name" value="TSUP"/>
</dbReference>